<keyword evidence="4" id="KW-0413">Isomerase</keyword>
<dbReference type="Pfam" id="PF00378">
    <property type="entry name" value="ECH_1"/>
    <property type="match status" value="1"/>
</dbReference>
<evidence type="ECO:0000256" key="2">
    <source>
        <dbReference type="ARBA" id="ARBA00005254"/>
    </source>
</evidence>
<gene>
    <name evidence="5" type="ORF">BFC18_01210</name>
</gene>
<dbReference type="InterPro" id="IPR051053">
    <property type="entry name" value="ECH/Chromodomain_protein"/>
</dbReference>
<keyword evidence="3" id="KW-0576">Peroxisome</keyword>
<dbReference type="PANTHER" id="PTHR43684">
    <property type="match status" value="1"/>
</dbReference>
<sequence>MQSILCHFENHVLTLIFNRADKKNALTREMYQQLADALIAAEEDPEVKVILLKGEGDGFTAGNDIADFAHRNEGDNVAEVVAFMNALCACSNPIVAQVHGVAVGIGTTLLLHCDLVYSAPESVFCLPFINLGLVPEYASSYILPRIAGKRKASEWLMLGETFGAQEACDYGVVTGIVPANQLDEHVSNVCKKLAQKPSFALKQTKLLMNNEQDAIQQQISTELDIFLEALGSEAAKEAFDAFINKRPVNRDKFK</sequence>
<dbReference type="InterPro" id="IPR029045">
    <property type="entry name" value="ClpP/crotonase-like_dom_sf"/>
</dbReference>
<comment type="subcellular location">
    <subcellularLocation>
        <location evidence="1">Peroxisome</location>
    </subcellularLocation>
</comment>
<dbReference type="InterPro" id="IPR014748">
    <property type="entry name" value="Enoyl-CoA_hydra_C"/>
</dbReference>
<dbReference type="PANTHER" id="PTHR43684:SF1">
    <property type="entry name" value="ENOYL-COA DELTA ISOMERASE 2"/>
    <property type="match status" value="1"/>
</dbReference>
<organism evidence="5 6">
    <name type="scientific">Alteromonas confluentis</name>
    <dbReference type="NCBI Taxonomy" id="1656094"/>
    <lineage>
        <taxon>Bacteria</taxon>
        <taxon>Pseudomonadati</taxon>
        <taxon>Pseudomonadota</taxon>
        <taxon>Gammaproteobacteria</taxon>
        <taxon>Alteromonadales</taxon>
        <taxon>Alteromonadaceae</taxon>
        <taxon>Alteromonas/Salinimonas group</taxon>
        <taxon>Alteromonas</taxon>
    </lineage>
</organism>
<dbReference type="GO" id="GO:0004165">
    <property type="term" value="F:delta(3)-delta(2)-enoyl-CoA isomerase activity"/>
    <property type="evidence" value="ECO:0007669"/>
    <property type="project" value="UniProtKB-ARBA"/>
</dbReference>
<dbReference type="CDD" id="cd06558">
    <property type="entry name" value="crotonase-like"/>
    <property type="match status" value="1"/>
</dbReference>
<dbReference type="Proteomes" id="UP000175691">
    <property type="component" value="Unassembled WGS sequence"/>
</dbReference>
<reference evidence="5 6" key="1">
    <citation type="submission" date="2016-08" db="EMBL/GenBank/DDBJ databases">
        <authorList>
            <person name="Seilhamer J.J."/>
        </authorList>
    </citation>
    <scope>NUCLEOTIDE SEQUENCE [LARGE SCALE GENOMIC DNA]</scope>
    <source>
        <strain evidence="5 6">KCTC 42603</strain>
    </source>
</reference>
<dbReference type="RefSeq" id="WP_070127739.1">
    <property type="nucleotide sequence ID" value="NZ_MDHN01000045.1"/>
</dbReference>
<evidence type="ECO:0000256" key="1">
    <source>
        <dbReference type="ARBA" id="ARBA00004275"/>
    </source>
</evidence>
<comment type="caution">
    <text evidence="5">The sequence shown here is derived from an EMBL/GenBank/DDBJ whole genome shotgun (WGS) entry which is preliminary data.</text>
</comment>
<evidence type="ECO:0000313" key="5">
    <source>
        <dbReference type="EMBL" id="OFC68700.1"/>
    </source>
</evidence>
<evidence type="ECO:0000256" key="4">
    <source>
        <dbReference type="ARBA" id="ARBA00023235"/>
    </source>
</evidence>
<dbReference type="STRING" id="1656094.BFC18_01210"/>
<accession>A0A1E7Z5D2</accession>
<comment type="similarity">
    <text evidence="2">Belongs to the enoyl-CoA hydratase/isomerase family.</text>
</comment>
<evidence type="ECO:0000313" key="6">
    <source>
        <dbReference type="Proteomes" id="UP000175691"/>
    </source>
</evidence>
<dbReference type="SUPFAM" id="SSF52096">
    <property type="entry name" value="ClpP/crotonase"/>
    <property type="match status" value="1"/>
</dbReference>
<dbReference type="Gene3D" id="1.10.12.10">
    <property type="entry name" value="Lyase 2-enoyl-coa Hydratase, Chain A, domain 2"/>
    <property type="match status" value="1"/>
</dbReference>
<dbReference type="Gene3D" id="3.90.226.10">
    <property type="entry name" value="2-enoyl-CoA Hydratase, Chain A, domain 1"/>
    <property type="match status" value="1"/>
</dbReference>
<protein>
    <submittedName>
        <fullName evidence="5">Enoyl-CoA hydratase</fullName>
    </submittedName>
</protein>
<keyword evidence="6" id="KW-1185">Reference proteome</keyword>
<proteinExistence type="inferred from homology"/>
<evidence type="ECO:0000256" key="3">
    <source>
        <dbReference type="ARBA" id="ARBA00023140"/>
    </source>
</evidence>
<name>A0A1E7Z5D2_9ALTE</name>
<dbReference type="InterPro" id="IPR001753">
    <property type="entry name" value="Enoyl-CoA_hydra/iso"/>
</dbReference>
<dbReference type="AlphaFoldDB" id="A0A1E7Z5D2"/>
<dbReference type="OrthoDB" id="9797151at2"/>
<dbReference type="EMBL" id="MDHN01000045">
    <property type="protein sequence ID" value="OFC68700.1"/>
    <property type="molecule type" value="Genomic_DNA"/>
</dbReference>